<dbReference type="Proteomes" id="UP000317023">
    <property type="component" value="Unassembled WGS sequence"/>
</dbReference>
<protein>
    <submittedName>
        <fullName evidence="1">Uncharacterized protein</fullName>
    </submittedName>
</protein>
<comment type="caution">
    <text evidence="1">The sequence shown here is derived from an EMBL/GenBank/DDBJ whole genome shotgun (WGS) entry which is preliminary data.</text>
</comment>
<accession>A0A546XU52</accession>
<dbReference type="AlphaFoldDB" id="A0A546XU52"/>
<gene>
    <name evidence="1" type="ORF">EXN61_19105</name>
</gene>
<evidence type="ECO:0000313" key="1">
    <source>
        <dbReference type="EMBL" id="TRB04273.1"/>
    </source>
</evidence>
<sequence>MPISPAGAGFLERNQLADAYALLWIDGELVHLEDLVLHGATRDPPKNLSCAYPERAALSSALRKGAIGRPLQRSLRQGEGHYRSRF</sequence>
<proteinExistence type="predicted"/>
<evidence type="ECO:0000313" key="2">
    <source>
        <dbReference type="Proteomes" id="UP000317023"/>
    </source>
</evidence>
<organism evidence="1 2">
    <name type="scientific">Agrobacterium tumefaciens</name>
    <dbReference type="NCBI Taxonomy" id="358"/>
    <lineage>
        <taxon>Bacteria</taxon>
        <taxon>Pseudomonadati</taxon>
        <taxon>Pseudomonadota</taxon>
        <taxon>Alphaproteobacteria</taxon>
        <taxon>Hyphomicrobiales</taxon>
        <taxon>Rhizobiaceae</taxon>
        <taxon>Rhizobium/Agrobacterium group</taxon>
        <taxon>Agrobacterium</taxon>
        <taxon>Agrobacterium tumefaciens complex</taxon>
    </lineage>
</organism>
<name>A0A546XU52_AGRTU</name>
<reference evidence="1 2" key="1">
    <citation type="journal article" date="2019" name="Appl. Microbiol. Biotechnol.">
        <title>Differential efficiency of wild type rhizogenic strains for rol gene transformation of plants.</title>
        <authorList>
            <person name="Desmet S."/>
            <person name="De Keyser E."/>
            <person name="Van Vaerenbergh J."/>
            <person name="Baeyen S."/>
            <person name="Van Huylenbroeck J."/>
            <person name="Geelen D."/>
            <person name="Dhooghe E."/>
        </authorList>
    </citation>
    <scope>NUCLEOTIDE SEQUENCE [LARGE SCALE GENOMIC DNA]</scope>
    <source>
        <strain evidence="1 2">MAFF210266</strain>
    </source>
</reference>
<dbReference type="EMBL" id="SGOE01000006">
    <property type="protein sequence ID" value="TRB04273.1"/>
    <property type="molecule type" value="Genomic_DNA"/>
</dbReference>